<dbReference type="EMBL" id="VKHT01000429">
    <property type="protein sequence ID" value="MBB0245228.1"/>
    <property type="molecule type" value="Genomic_DNA"/>
</dbReference>
<organism evidence="1 2">
    <name type="scientific">Streptomyces alkaliphilus</name>
    <dbReference type="NCBI Taxonomy" id="1472722"/>
    <lineage>
        <taxon>Bacteria</taxon>
        <taxon>Bacillati</taxon>
        <taxon>Actinomycetota</taxon>
        <taxon>Actinomycetes</taxon>
        <taxon>Kitasatosporales</taxon>
        <taxon>Streptomycetaceae</taxon>
        <taxon>Streptomyces</taxon>
    </lineage>
</organism>
<proteinExistence type="predicted"/>
<keyword evidence="1" id="KW-0489">Methyltransferase</keyword>
<protein>
    <submittedName>
        <fullName evidence="1">SAM-dependent methyltransferase</fullName>
    </submittedName>
</protein>
<gene>
    <name evidence="1" type="ORF">FNQ90_14220</name>
</gene>
<dbReference type="GO" id="GO:0032259">
    <property type="term" value="P:methylation"/>
    <property type="evidence" value="ECO:0007669"/>
    <property type="project" value="UniProtKB-KW"/>
</dbReference>
<comment type="caution">
    <text evidence="1">The sequence shown here is derived from an EMBL/GenBank/DDBJ whole genome shotgun (WGS) entry which is preliminary data.</text>
</comment>
<dbReference type="AlphaFoldDB" id="A0A7W3TEB0"/>
<dbReference type="InterPro" id="IPR029063">
    <property type="entry name" value="SAM-dependent_MTases_sf"/>
</dbReference>
<keyword evidence="2" id="KW-1185">Reference proteome</keyword>
<dbReference type="GO" id="GO:0008168">
    <property type="term" value="F:methyltransferase activity"/>
    <property type="evidence" value="ECO:0007669"/>
    <property type="project" value="UniProtKB-KW"/>
</dbReference>
<keyword evidence="1" id="KW-0808">Transferase</keyword>
<accession>A0A7W3TEB0</accession>
<sequence>MTPTLIHHDLNRPSRTRDWAEIQERMLLPLYEAVYERTGVGPGTRLLELNCGSGLALLRAAARGASVTGTEPDPERLRLAGERLLPDPVWGWGTRRWPARLLPSLPANVRETGQAIRAPFTLITSFGAAPETEQLRRAVTLAEPGATVVLSGRGEPEECAVSAALRVGDRLARTVGDPESRGVTPGASTPPGVAGLREVARAVDLRPVDEGEVGCPFGYPGMTSALRGLLATGSFDDAVRGVGVDLVAKELAEALHPYLGSDGSVWLPNILRYVVCRVDDGTDGT</sequence>
<evidence type="ECO:0000313" key="2">
    <source>
        <dbReference type="Proteomes" id="UP000538929"/>
    </source>
</evidence>
<evidence type="ECO:0000313" key="1">
    <source>
        <dbReference type="EMBL" id="MBB0245228.1"/>
    </source>
</evidence>
<name>A0A7W3TEB0_9ACTN</name>
<reference evidence="2" key="1">
    <citation type="submission" date="2019-10" db="EMBL/GenBank/DDBJ databases">
        <title>Streptomyces sp. nov., a novel actinobacterium isolated from alkaline environment.</title>
        <authorList>
            <person name="Golinska P."/>
        </authorList>
    </citation>
    <scope>NUCLEOTIDE SEQUENCE [LARGE SCALE GENOMIC DNA]</scope>
    <source>
        <strain evidence="2">DSM 42118</strain>
    </source>
</reference>
<dbReference type="RefSeq" id="WP_182606746.1">
    <property type="nucleotide sequence ID" value="NZ_VKHT01000429.1"/>
</dbReference>
<dbReference type="SUPFAM" id="SSF53335">
    <property type="entry name" value="S-adenosyl-L-methionine-dependent methyltransferases"/>
    <property type="match status" value="1"/>
</dbReference>
<dbReference type="Gene3D" id="3.40.50.150">
    <property type="entry name" value="Vaccinia Virus protein VP39"/>
    <property type="match status" value="1"/>
</dbReference>
<dbReference type="Proteomes" id="UP000538929">
    <property type="component" value="Unassembled WGS sequence"/>
</dbReference>